<protein>
    <submittedName>
        <fullName evidence="2">Uncharacterized protein</fullName>
    </submittedName>
</protein>
<feature type="region of interest" description="Disordered" evidence="1">
    <location>
        <begin position="209"/>
        <end position="232"/>
    </location>
</feature>
<feature type="compositionally biased region" description="Polar residues" evidence="1">
    <location>
        <begin position="53"/>
        <end position="64"/>
    </location>
</feature>
<gene>
    <name evidence="2" type="ORF">M407DRAFT_88234</name>
</gene>
<dbReference type="EMBL" id="KN822942">
    <property type="protein sequence ID" value="KIO34580.1"/>
    <property type="molecule type" value="Genomic_DNA"/>
</dbReference>
<evidence type="ECO:0000256" key="1">
    <source>
        <dbReference type="SAM" id="MobiDB-lite"/>
    </source>
</evidence>
<reference evidence="3" key="2">
    <citation type="submission" date="2015-01" db="EMBL/GenBank/DDBJ databases">
        <title>Evolutionary Origins and Diversification of the Mycorrhizal Mutualists.</title>
        <authorList>
            <consortium name="DOE Joint Genome Institute"/>
            <consortium name="Mycorrhizal Genomics Consortium"/>
            <person name="Kohler A."/>
            <person name="Kuo A."/>
            <person name="Nagy L.G."/>
            <person name="Floudas D."/>
            <person name="Copeland A."/>
            <person name="Barry K.W."/>
            <person name="Cichocki N."/>
            <person name="Veneault-Fourrey C."/>
            <person name="LaButti K."/>
            <person name="Lindquist E.A."/>
            <person name="Lipzen A."/>
            <person name="Lundell T."/>
            <person name="Morin E."/>
            <person name="Murat C."/>
            <person name="Riley R."/>
            <person name="Ohm R."/>
            <person name="Sun H."/>
            <person name="Tunlid A."/>
            <person name="Henrissat B."/>
            <person name="Grigoriev I.V."/>
            <person name="Hibbett D.S."/>
            <person name="Martin F."/>
        </authorList>
    </citation>
    <scope>NUCLEOTIDE SEQUENCE [LARGE SCALE GENOMIC DNA]</scope>
    <source>
        <strain evidence="3">MUT 4182</strain>
    </source>
</reference>
<dbReference type="HOGENOM" id="CLU_1195626_0_0_1"/>
<feature type="compositionally biased region" description="Low complexity" evidence="1">
    <location>
        <begin position="11"/>
        <end position="22"/>
    </location>
</feature>
<feature type="region of interest" description="Disordered" evidence="1">
    <location>
        <begin position="1"/>
        <end position="23"/>
    </location>
</feature>
<evidence type="ECO:0000313" key="2">
    <source>
        <dbReference type="EMBL" id="KIO34580.1"/>
    </source>
</evidence>
<feature type="compositionally biased region" description="Polar residues" evidence="1">
    <location>
        <begin position="223"/>
        <end position="232"/>
    </location>
</feature>
<feature type="region of interest" description="Disordered" evidence="1">
    <location>
        <begin position="47"/>
        <end position="69"/>
    </location>
</feature>
<organism evidence="2 3">
    <name type="scientific">Tulasnella calospora MUT 4182</name>
    <dbReference type="NCBI Taxonomy" id="1051891"/>
    <lineage>
        <taxon>Eukaryota</taxon>
        <taxon>Fungi</taxon>
        <taxon>Dikarya</taxon>
        <taxon>Basidiomycota</taxon>
        <taxon>Agaricomycotina</taxon>
        <taxon>Agaricomycetes</taxon>
        <taxon>Cantharellales</taxon>
        <taxon>Tulasnellaceae</taxon>
        <taxon>Tulasnella</taxon>
    </lineage>
</organism>
<dbReference type="Proteomes" id="UP000054248">
    <property type="component" value="Unassembled WGS sequence"/>
</dbReference>
<sequence length="232" mass="25874">MDTAKPIAGPSSSSSVQASQASERSLIKEITKLKRRIELLDQGLEDARAEAQAATTPEGTNQDQTPTPPTDVLVQRVDQLSEEVAFVANIVADATEKTTEMSLKSLRDQNVDLRERLGMLEQDRARRNGIIDQLAKRLAQVQGPPLPTEELRNEVFERTRSALRPILEDLENKNEEAVKKAEIRLTRQLKDSLEDVGVFFRRLKNLPGNHETGVSDLQDHSPRSSMTDSSTH</sequence>
<name>A0A0C3QN53_9AGAM</name>
<keyword evidence="3" id="KW-1185">Reference proteome</keyword>
<proteinExistence type="predicted"/>
<dbReference type="AlphaFoldDB" id="A0A0C3QN53"/>
<evidence type="ECO:0000313" key="3">
    <source>
        <dbReference type="Proteomes" id="UP000054248"/>
    </source>
</evidence>
<dbReference type="OrthoDB" id="3227955at2759"/>
<accession>A0A0C3QN53</accession>
<reference evidence="2 3" key="1">
    <citation type="submission" date="2014-04" db="EMBL/GenBank/DDBJ databases">
        <authorList>
            <consortium name="DOE Joint Genome Institute"/>
            <person name="Kuo A."/>
            <person name="Girlanda M."/>
            <person name="Perotto S."/>
            <person name="Kohler A."/>
            <person name="Nagy L.G."/>
            <person name="Floudas D."/>
            <person name="Copeland A."/>
            <person name="Barry K.W."/>
            <person name="Cichocki N."/>
            <person name="Veneault-Fourrey C."/>
            <person name="LaButti K."/>
            <person name="Lindquist E.A."/>
            <person name="Lipzen A."/>
            <person name="Lundell T."/>
            <person name="Morin E."/>
            <person name="Murat C."/>
            <person name="Sun H."/>
            <person name="Tunlid A."/>
            <person name="Henrissat B."/>
            <person name="Grigoriev I.V."/>
            <person name="Hibbett D.S."/>
            <person name="Martin F."/>
            <person name="Nordberg H.P."/>
            <person name="Cantor M.N."/>
            <person name="Hua S.X."/>
        </authorList>
    </citation>
    <scope>NUCLEOTIDE SEQUENCE [LARGE SCALE GENOMIC DNA]</scope>
    <source>
        <strain evidence="2 3">MUT 4182</strain>
    </source>
</reference>